<dbReference type="GO" id="GO:0016706">
    <property type="term" value="F:2-oxoglutarate-dependent dioxygenase activity"/>
    <property type="evidence" value="ECO:0007669"/>
    <property type="project" value="UniProtKB-ARBA"/>
</dbReference>
<dbReference type="SUPFAM" id="SSF51197">
    <property type="entry name" value="Clavaminate synthase-like"/>
    <property type="match status" value="1"/>
</dbReference>
<dbReference type="EMBL" id="SSSN01000005">
    <property type="protein sequence ID" value="THG34604.1"/>
    <property type="molecule type" value="Genomic_DNA"/>
</dbReference>
<organism evidence="1 2">
    <name type="scientific">Orlajensenia flava</name>
    <dbReference type="NCBI Taxonomy" id="2565934"/>
    <lineage>
        <taxon>Bacteria</taxon>
        <taxon>Bacillati</taxon>
        <taxon>Actinomycetota</taxon>
        <taxon>Actinomycetes</taxon>
        <taxon>Micrococcales</taxon>
        <taxon>Microbacteriaceae</taxon>
        <taxon>Orlajensenia</taxon>
    </lineage>
</organism>
<dbReference type="Gene3D" id="2.60.120.620">
    <property type="entry name" value="q2cbj1_9rhob like domain"/>
    <property type="match status" value="1"/>
</dbReference>
<dbReference type="AlphaFoldDB" id="A0A4S4FVQ0"/>
<name>A0A4S4FVQ0_9MICO</name>
<keyword evidence="1" id="KW-0223">Dioxygenase</keyword>
<dbReference type="Pfam" id="PF05721">
    <property type="entry name" value="PhyH"/>
    <property type="match status" value="1"/>
</dbReference>
<accession>A0A4S4FVQ0</accession>
<reference evidence="1 2" key="1">
    <citation type="submission" date="2019-04" db="EMBL/GenBank/DDBJ databases">
        <authorList>
            <person name="Jiang L."/>
        </authorList>
    </citation>
    <scope>NUCLEOTIDE SEQUENCE [LARGE SCALE GENOMIC DNA]</scope>
    <source>
        <strain evidence="1 2">YIM 131861</strain>
    </source>
</reference>
<dbReference type="Proteomes" id="UP000307380">
    <property type="component" value="Unassembled WGS sequence"/>
</dbReference>
<sequence length="277" mass="30587">MTPSTIGTDPDIAEAVATLYTDGIIGRKAAFSAEWADAMREDIEVAFEEARSRPDGAVGRGPKRYYVEMHPEQMRGWLELVDHPWVRGVCEAVLGPNYQIVELGFDVPGPGAKNQPWHRDFPMPDETRSAGRLTSLAFNATAVDTEENMGPFEIAPTTQWDLPEGFEHEMFPDKALYSRFEALAVRKYPRRGDISARSALTLHRGTANESDKSRPVLVLGVDSPGAGNAEHHDMAVTRGFYDSLPDRVKAHLVCPVVDELTPISQKHSIEGLMMGEA</sequence>
<evidence type="ECO:0000313" key="1">
    <source>
        <dbReference type="EMBL" id="THG34604.1"/>
    </source>
</evidence>
<dbReference type="InterPro" id="IPR008775">
    <property type="entry name" value="Phytyl_CoA_dOase-like"/>
</dbReference>
<dbReference type="OrthoDB" id="8678660at2"/>
<proteinExistence type="predicted"/>
<evidence type="ECO:0000313" key="2">
    <source>
        <dbReference type="Proteomes" id="UP000307380"/>
    </source>
</evidence>
<protein>
    <submittedName>
        <fullName evidence="1">Phytanoyl-CoA dioxygenase family protein</fullName>
    </submittedName>
</protein>
<comment type="caution">
    <text evidence="1">The sequence shown here is derived from an EMBL/GenBank/DDBJ whole genome shotgun (WGS) entry which is preliminary data.</text>
</comment>
<keyword evidence="1" id="KW-0560">Oxidoreductase</keyword>
<keyword evidence="2" id="KW-1185">Reference proteome</keyword>
<gene>
    <name evidence="1" type="ORF">E6C70_09465</name>
</gene>